<organism evidence="8">
    <name type="scientific">Anoplophora glabripennis</name>
    <name type="common">Asian longhorn beetle</name>
    <name type="synonym">Anoplophora nobilis</name>
    <dbReference type="NCBI Taxonomy" id="217634"/>
    <lineage>
        <taxon>Eukaryota</taxon>
        <taxon>Metazoa</taxon>
        <taxon>Ecdysozoa</taxon>
        <taxon>Arthropoda</taxon>
        <taxon>Hexapoda</taxon>
        <taxon>Insecta</taxon>
        <taxon>Pterygota</taxon>
        <taxon>Neoptera</taxon>
        <taxon>Endopterygota</taxon>
        <taxon>Coleoptera</taxon>
        <taxon>Polyphaga</taxon>
        <taxon>Cucujiformia</taxon>
        <taxon>Chrysomeloidea</taxon>
        <taxon>Cerambycidae</taxon>
        <taxon>Lamiinae</taxon>
        <taxon>Lamiini</taxon>
        <taxon>Anoplophora</taxon>
    </lineage>
</organism>
<dbReference type="ESTHER" id="anogl-v5gvp9">
    <property type="family name" value="Carb_B_Arthropoda"/>
</dbReference>
<feature type="signal peptide" evidence="6">
    <location>
        <begin position="1"/>
        <end position="23"/>
    </location>
</feature>
<gene>
    <name evidence="8" type="primary">EST6</name>
</gene>
<keyword evidence="6" id="KW-0732">Signal</keyword>
<sequence>FSAKRIMMFKLFLIFASVTSALSEVTVNLPDGRVRGLEKLSARNLTFYAFLQIPYAEPPLGKLRFKDPRQVQPWSGILNATQENKICYQVASNSTMENEDCLYLNVYTPVKLHTKHTRSLLPVMFYIHGGGFMNGNSLYSTIGPHHFMDNGVIVVTISYRLGPFGFLSTGDYVIPGNYGLKDQNMALKWVQRNIEHFGGDPNKVTIFGQSSGAVSVGYHIISKQSEGLFRGAIQQSGSVLTPHGYQRRAIDFAYSLAKFIDPSFDDSADSWELLMLLQNATAEQIDAATSIFTQAPRSMILSEGSWFAPVIECDHEDAFITERMYGSLEKGNINKVPLMVGMTSEEAVSQASDLETYKLTVEQYDNNVTFLVQADMHIDDLTRKTQAGEAIRKIYTDGLLKDNLGAAVKYFSDAYVSRPIIKHAELQSAYTDVYFYQFSYHGALGGNNVSVEGAGRVSHSEDTKYLWVFSNSQNIQDIDAKDLQTLNRYVKMFTNFAKTLNPTPATKTLSRGAVRWPKVNKQNFTYLDIDEELTLKTNPREPAYSRWMDVYDAWAIPPFDTY</sequence>
<keyword evidence="3 6" id="KW-0378">Hydrolase</keyword>
<feature type="chain" id="PRO_5005148791" description="Carboxylic ester hydrolase" evidence="6">
    <location>
        <begin position="24"/>
        <end position="562"/>
    </location>
</feature>
<dbReference type="FunFam" id="3.40.50.1820:FF:000155">
    <property type="entry name" value="Carboxylic ester hydrolase"/>
    <property type="match status" value="1"/>
</dbReference>
<dbReference type="PANTHER" id="PTHR43142">
    <property type="entry name" value="CARBOXYLIC ESTER HYDROLASE"/>
    <property type="match status" value="1"/>
</dbReference>
<dbReference type="SUPFAM" id="SSF53474">
    <property type="entry name" value="alpha/beta-Hydrolases"/>
    <property type="match status" value="1"/>
</dbReference>
<evidence type="ECO:0000313" key="8">
    <source>
        <dbReference type="EMBL" id="JAB64318.1"/>
    </source>
</evidence>
<evidence type="ECO:0000256" key="6">
    <source>
        <dbReference type="RuleBase" id="RU361235"/>
    </source>
</evidence>
<evidence type="ECO:0000259" key="7">
    <source>
        <dbReference type="Pfam" id="PF00135"/>
    </source>
</evidence>
<keyword evidence="4" id="KW-1015">Disulfide bond</keyword>
<evidence type="ECO:0000256" key="3">
    <source>
        <dbReference type="ARBA" id="ARBA00022801"/>
    </source>
</evidence>
<dbReference type="Gene3D" id="3.40.50.1820">
    <property type="entry name" value="alpha/beta hydrolase"/>
    <property type="match status" value="1"/>
</dbReference>
<name>V5GVP9_ANOGL</name>
<dbReference type="GO" id="GO:0052689">
    <property type="term" value="F:carboxylic ester hydrolase activity"/>
    <property type="evidence" value="ECO:0007669"/>
    <property type="project" value="UniProtKB-KW"/>
</dbReference>
<evidence type="ECO:0000256" key="2">
    <source>
        <dbReference type="ARBA" id="ARBA00022487"/>
    </source>
</evidence>
<dbReference type="Pfam" id="PF00135">
    <property type="entry name" value="COesterase"/>
    <property type="match status" value="1"/>
</dbReference>
<evidence type="ECO:0000256" key="5">
    <source>
        <dbReference type="ARBA" id="ARBA00023180"/>
    </source>
</evidence>
<feature type="domain" description="Carboxylesterase type B" evidence="7">
    <location>
        <begin position="25"/>
        <end position="547"/>
    </location>
</feature>
<keyword evidence="5" id="KW-0325">Glycoprotein</keyword>
<dbReference type="EC" id="3.1.1.-" evidence="6"/>
<protein>
    <recommendedName>
        <fullName evidence="6">Carboxylic ester hydrolase</fullName>
        <ecNumber evidence="6">3.1.1.-</ecNumber>
    </recommendedName>
</protein>
<proteinExistence type="inferred from homology"/>
<dbReference type="PROSITE" id="PS00941">
    <property type="entry name" value="CARBOXYLESTERASE_B_2"/>
    <property type="match status" value="1"/>
</dbReference>
<feature type="non-terminal residue" evidence="8">
    <location>
        <position position="1"/>
    </location>
</feature>
<dbReference type="InterPro" id="IPR002018">
    <property type="entry name" value="CarbesteraseB"/>
</dbReference>
<dbReference type="AlphaFoldDB" id="V5GVP9"/>
<dbReference type="InterPro" id="IPR019826">
    <property type="entry name" value="Carboxylesterase_B_AS"/>
</dbReference>
<reference evidence="8" key="1">
    <citation type="submission" date="2013-07" db="EMBL/GenBank/DDBJ databases">
        <title>Midgut Transcriptome Profiling of Anoplphora glabripennis, a Lignocellulose Degrading, Wood-Boring Cerambycid.</title>
        <authorList>
            <person name="Scully E.D."/>
            <person name="Hoover K."/>
            <person name="Carlson J.E."/>
            <person name="Tien M."/>
            <person name="Geib S.M."/>
        </authorList>
    </citation>
    <scope>NUCLEOTIDE SEQUENCE</scope>
</reference>
<dbReference type="InterPro" id="IPR019819">
    <property type="entry name" value="Carboxylesterase_B_CS"/>
</dbReference>
<dbReference type="EMBL" id="GALX01004148">
    <property type="protein sequence ID" value="JAB64318.1"/>
    <property type="molecule type" value="Transcribed_RNA"/>
</dbReference>
<comment type="similarity">
    <text evidence="1 6">Belongs to the type-B carboxylesterase/lipase family.</text>
</comment>
<dbReference type="InterPro" id="IPR029058">
    <property type="entry name" value="AB_hydrolase_fold"/>
</dbReference>
<keyword evidence="2" id="KW-0719">Serine esterase</keyword>
<accession>V5GVP9</accession>
<dbReference type="PROSITE" id="PS00122">
    <property type="entry name" value="CARBOXYLESTERASE_B_1"/>
    <property type="match status" value="1"/>
</dbReference>
<dbReference type="PANTHER" id="PTHR43142:SF1">
    <property type="entry name" value="CARBOXYLIC ESTER HYDROLASE"/>
    <property type="match status" value="1"/>
</dbReference>
<evidence type="ECO:0000256" key="1">
    <source>
        <dbReference type="ARBA" id="ARBA00005964"/>
    </source>
</evidence>
<evidence type="ECO:0000256" key="4">
    <source>
        <dbReference type="ARBA" id="ARBA00023157"/>
    </source>
</evidence>